<dbReference type="RefSeq" id="WP_138209508.1">
    <property type="nucleotide sequence ID" value="NZ_CBCRUQ010000001.1"/>
</dbReference>
<comment type="subcellular location">
    <subcellularLocation>
        <location evidence="1">Cell membrane</location>
        <topology evidence="1">Multi-pass membrane protein</topology>
    </subcellularLocation>
</comment>
<organism evidence="10 11">
    <name type="scientific">Hathewaya histolytica</name>
    <name type="common">Clostridium histolyticum</name>
    <dbReference type="NCBI Taxonomy" id="1498"/>
    <lineage>
        <taxon>Bacteria</taxon>
        <taxon>Bacillati</taxon>
        <taxon>Bacillota</taxon>
        <taxon>Clostridia</taxon>
        <taxon>Eubacteriales</taxon>
        <taxon>Clostridiaceae</taxon>
        <taxon>Hathewaya</taxon>
    </lineage>
</organism>
<evidence type="ECO:0000313" key="11">
    <source>
        <dbReference type="Proteomes" id="UP000308489"/>
    </source>
</evidence>
<feature type="transmembrane region" description="Helical" evidence="7">
    <location>
        <begin position="360"/>
        <end position="379"/>
    </location>
</feature>
<evidence type="ECO:0000313" key="10">
    <source>
        <dbReference type="EMBL" id="VTQ85581.1"/>
    </source>
</evidence>
<dbReference type="GO" id="GO:0016787">
    <property type="term" value="F:hydrolase activity"/>
    <property type="evidence" value="ECO:0007669"/>
    <property type="project" value="UniProtKB-KW"/>
</dbReference>
<dbReference type="PANTHER" id="PTHR30572:SF4">
    <property type="entry name" value="ABC TRANSPORTER PERMEASE YTRF"/>
    <property type="match status" value="1"/>
</dbReference>
<feature type="transmembrane region" description="Helical" evidence="7">
    <location>
        <begin position="268"/>
        <end position="295"/>
    </location>
</feature>
<feature type="domain" description="MacB-like periplasmic core" evidence="9">
    <location>
        <begin position="22"/>
        <end position="234"/>
    </location>
</feature>
<dbReference type="InterPro" id="IPR050250">
    <property type="entry name" value="Macrolide_Exporter_MacB"/>
</dbReference>
<feature type="transmembrane region" description="Helical" evidence="7">
    <location>
        <begin position="21"/>
        <end position="42"/>
    </location>
</feature>
<evidence type="ECO:0000256" key="4">
    <source>
        <dbReference type="ARBA" id="ARBA00022989"/>
    </source>
</evidence>
<evidence type="ECO:0000256" key="2">
    <source>
        <dbReference type="ARBA" id="ARBA00022475"/>
    </source>
</evidence>
<keyword evidence="4 7" id="KW-1133">Transmembrane helix</keyword>
<evidence type="ECO:0000256" key="3">
    <source>
        <dbReference type="ARBA" id="ARBA00022692"/>
    </source>
</evidence>
<dbReference type="EC" id="3.6.3.-" evidence="10"/>
<protein>
    <submittedName>
        <fullName evidence="10">ABC transporter</fullName>
        <ecNumber evidence="10">3.6.3.-</ecNumber>
    </submittedName>
</protein>
<dbReference type="GO" id="GO:0022857">
    <property type="term" value="F:transmembrane transporter activity"/>
    <property type="evidence" value="ECO:0007669"/>
    <property type="project" value="TreeGrafter"/>
</dbReference>
<keyword evidence="2" id="KW-1003">Cell membrane</keyword>
<dbReference type="InterPro" id="IPR025857">
    <property type="entry name" value="MacB_PCD"/>
</dbReference>
<evidence type="ECO:0000256" key="7">
    <source>
        <dbReference type="SAM" id="Phobius"/>
    </source>
</evidence>
<dbReference type="GO" id="GO:0005886">
    <property type="term" value="C:plasma membrane"/>
    <property type="evidence" value="ECO:0007669"/>
    <property type="project" value="UniProtKB-SubCell"/>
</dbReference>
<gene>
    <name evidence="10" type="primary">macB_6</name>
    <name evidence="10" type="ORF">NCTC503_00786</name>
</gene>
<dbReference type="InterPro" id="IPR003838">
    <property type="entry name" value="ABC3_permease_C"/>
</dbReference>
<keyword evidence="5 7" id="KW-0472">Membrane</keyword>
<keyword evidence="3 7" id="KW-0812">Transmembrane</keyword>
<comment type="similarity">
    <text evidence="6">Belongs to the ABC-4 integral membrane protein family.</text>
</comment>
<feature type="transmembrane region" description="Helical" evidence="7">
    <location>
        <begin position="315"/>
        <end position="340"/>
    </location>
</feature>
<dbReference type="EMBL" id="LR590481">
    <property type="protein sequence ID" value="VTQ85581.1"/>
    <property type="molecule type" value="Genomic_DNA"/>
</dbReference>
<dbReference type="Pfam" id="PF12704">
    <property type="entry name" value="MacB_PCD"/>
    <property type="match status" value="1"/>
</dbReference>
<accession>A0A4U9R521</accession>
<sequence length="393" mass="43522">MNLINLLKNSLLALKAHKIRVFLTMIGIIIGISSVVTILSIGDGLKYQVTKSVSDTNTNKFTIYFENENPSRNTMYGENFSKNDLNALKSIDGVEKAEKDSGGFGGGDTVMAPASYFDRSNTLFISIYKSGKLNVSYGRSFKESDKGKNFIVLNYKECKNFFEEPKEAIGKAININGSNFEVIGVLKDDKGSFMPLNSTILEESKDAIKQDTNFNMIMIVPRARADKKKIFEEAKKILKQLHPELKGEYKMQDPNEITKVFEQIIDSITMFIACVTGISLFVGGVGVMNIMYVSVSERKREIGIRRAIGAKPKSILLQFLFEAVLVTMIGGLIGVLLGFLLSQIIGLLLPFKPILTFKNFFVATLFSVLTGVIFGIIPANKAAKLPPIKAIYK</sequence>
<proteinExistence type="inferred from homology"/>
<keyword evidence="11" id="KW-1185">Reference proteome</keyword>
<evidence type="ECO:0000256" key="5">
    <source>
        <dbReference type="ARBA" id="ARBA00023136"/>
    </source>
</evidence>
<keyword evidence="10" id="KW-0378">Hydrolase</keyword>
<dbReference type="Pfam" id="PF02687">
    <property type="entry name" value="FtsX"/>
    <property type="match status" value="1"/>
</dbReference>
<evidence type="ECO:0000259" key="8">
    <source>
        <dbReference type="Pfam" id="PF02687"/>
    </source>
</evidence>
<dbReference type="Proteomes" id="UP000308489">
    <property type="component" value="Chromosome 1"/>
</dbReference>
<reference evidence="10 11" key="1">
    <citation type="submission" date="2019-05" db="EMBL/GenBank/DDBJ databases">
        <authorList>
            <consortium name="Pathogen Informatics"/>
        </authorList>
    </citation>
    <scope>NUCLEOTIDE SEQUENCE [LARGE SCALE GENOMIC DNA]</scope>
    <source>
        <strain evidence="10 11">NCTC503</strain>
    </source>
</reference>
<dbReference type="OrthoDB" id="9770036at2"/>
<evidence type="ECO:0000256" key="6">
    <source>
        <dbReference type="ARBA" id="ARBA00038076"/>
    </source>
</evidence>
<evidence type="ECO:0000256" key="1">
    <source>
        <dbReference type="ARBA" id="ARBA00004651"/>
    </source>
</evidence>
<dbReference type="AlphaFoldDB" id="A0A4U9R521"/>
<name>A0A4U9R521_HATHI</name>
<dbReference type="KEGG" id="hhw:NCTC503_00786"/>
<dbReference type="PANTHER" id="PTHR30572">
    <property type="entry name" value="MEMBRANE COMPONENT OF TRANSPORTER-RELATED"/>
    <property type="match status" value="1"/>
</dbReference>
<evidence type="ECO:0000259" key="9">
    <source>
        <dbReference type="Pfam" id="PF12704"/>
    </source>
</evidence>
<feature type="domain" description="ABC3 transporter permease C-terminal" evidence="8">
    <location>
        <begin position="275"/>
        <end position="387"/>
    </location>
</feature>